<organism evidence="1">
    <name type="scientific">Thermofilum pendens</name>
    <dbReference type="NCBI Taxonomy" id="2269"/>
    <lineage>
        <taxon>Archaea</taxon>
        <taxon>Thermoproteota</taxon>
        <taxon>Thermoprotei</taxon>
        <taxon>Thermofilales</taxon>
        <taxon>Thermofilaceae</taxon>
        <taxon>Thermofilum</taxon>
    </lineage>
</organism>
<dbReference type="SUPFAM" id="SSF69065">
    <property type="entry name" value="RNase III domain-like"/>
    <property type="match status" value="1"/>
</dbReference>
<dbReference type="InterPro" id="IPR038133">
    <property type="entry name" value="Ribo_III_sf_archaeal"/>
</dbReference>
<dbReference type="Pfam" id="PF11469">
    <property type="entry name" value="Ribonucleas_3_2"/>
    <property type="match status" value="1"/>
</dbReference>
<dbReference type="EMBL" id="DTFI01000052">
    <property type="protein sequence ID" value="HGI43142.1"/>
    <property type="molecule type" value="Genomic_DNA"/>
</dbReference>
<reference evidence="1" key="1">
    <citation type="journal article" date="2020" name="mSystems">
        <title>Genome- and Community-Level Interaction Insights into Carbon Utilization and Element Cycling Functions of Hydrothermarchaeota in Hydrothermal Sediment.</title>
        <authorList>
            <person name="Zhou Z."/>
            <person name="Liu Y."/>
            <person name="Xu W."/>
            <person name="Pan J."/>
            <person name="Luo Z.H."/>
            <person name="Li M."/>
        </authorList>
    </citation>
    <scope>NUCLEOTIDE SEQUENCE [LARGE SCALE GENOMIC DNA]</scope>
    <source>
        <strain evidence="1">SpSt-735</strain>
    </source>
</reference>
<comment type="caution">
    <text evidence="1">The sequence shown here is derived from an EMBL/GenBank/DDBJ whole genome shotgun (WGS) entry which is preliminary data.</text>
</comment>
<dbReference type="AlphaFoldDB" id="A0A7C4B998"/>
<accession>A0A7C4B998</accession>
<protein>
    <submittedName>
        <fullName evidence="1">Uncharacterized protein</fullName>
    </submittedName>
</protein>
<name>A0A7C4B998_THEPE</name>
<dbReference type="GO" id="GO:0006396">
    <property type="term" value="P:RNA processing"/>
    <property type="evidence" value="ECO:0007669"/>
    <property type="project" value="InterPro"/>
</dbReference>
<gene>
    <name evidence="1" type="ORF">ENV17_01985</name>
</gene>
<dbReference type="InterPro" id="IPR036389">
    <property type="entry name" value="RNase_III_sf"/>
</dbReference>
<dbReference type="Gene3D" id="1.10.1520.20">
    <property type="entry name" value="Ribonuclease III"/>
    <property type="match status" value="1"/>
</dbReference>
<proteinExistence type="predicted"/>
<dbReference type="GO" id="GO:0004525">
    <property type="term" value="F:ribonuclease III activity"/>
    <property type="evidence" value="ECO:0007669"/>
    <property type="project" value="InterPro"/>
</dbReference>
<sequence>MSRVEGTLKEYAELGDAIVNFVVSAALTVETGRPVGVKVPDKVLRRVARGEGLTRRGSLQPEDLFEALAARAWLEGFSCEEMISLVANGLRSGDLKTGLRELLRALLNRVELLSSGAAR</sequence>
<evidence type="ECO:0000313" key="1">
    <source>
        <dbReference type="EMBL" id="HGI43142.1"/>
    </source>
</evidence>
<dbReference type="InterPro" id="IPR021568">
    <property type="entry name" value="Ribonuclease_III_archaeal"/>
</dbReference>